<evidence type="ECO:0000313" key="2">
    <source>
        <dbReference type="Proteomes" id="UP001235840"/>
    </source>
</evidence>
<protein>
    <submittedName>
        <fullName evidence="1">Transcriptional regulator</fullName>
    </submittedName>
</protein>
<evidence type="ECO:0000313" key="1">
    <source>
        <dbReference type="EMBL" id="MDQ0167323.1"/>
    </source>
</evidence>
<reference evidence="1 2" key="1">
    <citation type="submission" date="2023-07" db="EMBL/GenBank/DDBJ databases">
        <title>Genomic Encyclopedia of Type Strains, Phase IV (KMG-IV): sequencing the most valuable type-strain genomes for metagenomic binning, comparative biology and taxonomic classification.</title>
        <authorList>
            <person name="Goeker M."/>
        </authorList>
    </citation>
    <scope>NUCLEOTIDE SEQUENCE [LARGE SCALE GENOMIC DNA]</scope>
    <source>
        <strain evidence="1 2">DSM 12751</strain>
    </source>
</reference>
<keyword evidence="2" id="KW-1185">Reference proteome</keyword>
<dbReference type="EMBL" id="JAUSTY010000015">
    <property type="protein sequence ID" value="MDQ0167323.1"/>
    <property type="molecule type" value="Genomic_DNA"/>
</dbReference>
<comment type="caution">
    <text evidence="1">The sequence shown here is derived from an EMBL/GenBank/DDBJ whole genome shotgun (WGS) entry which is preliminary data.</text>
</comment>
<proteinExistence type="predicted"/>
<sequence length="63" mass="7507">MLKDDVKRIIDTLPEDCSIEDIQYTLYVHSKIEKGQRDIDQNNVLTQDQVKERMDKWLGQNDQ</sequence>
<dbReference type="Proteomes" id="UP001235840">
    <property type="component" value="Unassembled WGS sequence"/>
</dbReference>
<name>A0ABT9W240_9BACI</name>
<dbReference type="RefSeq" id="WP_307396174.1">
    <property type="nucleotide sequence ID" value="NZ_BAAADK010000002.1"/>
</dbReference>
<organism evidence="1 2">
    <name type="scientific">Caldalkalibacillus horti</name>
    <dbReference type="NCBI Taxonomy" id="77523"/>
    <lineage>
        <taxon>Bacteria</taxon>
        <taxon>Bacillati</taxon>
        <taxon>Bacillota</taxon>
        <taxon>Bacilli</taxon>
        <taxon>Bacillales</taxon>
        <taxon>Bacillaceae</taxon>
        <taxon>Caldalkalibacillus</taxon>
    </lineage>
</organism>
<gene>
    <name evidence="1" type="ORF">J2S11_003248</name>
</gene>
<accession>A0ABT9W240</accession>